<accession>A0A1T4QRN3</accession>
<evidence type="ECO:0000259" key="1">
    <source>
        <dbReference type="SMART" id="SM00642"/>
    </source>
</evidence>
<dbReference type="Pfam" id="PF00128">
    <property type="entry name" value="Alpha-amylase"/>
    <property type="match status" value="2"/>
</dbReference>
<dbReference type="GO" id="GO:0005975">
    <property type="term" value="P:carbohydrate metabolic process"/>
    <property type="evidence" value="ECO:0007669"/>
    <property type="project" value="InterPro"/>
</dbReference>
<dbReference type="AlphaFoldDB" id="A0A1T4QRN3"/>
<dbReference type="SUPFAM" id="SSF51011">
    <property type="entry name" value="Glycosyl hydrolase domain"/>
    <property type="match status" value="1"/>
</dbReference>
<dbReference type="InterPro" id="IPR017853">
    <property type="entry name" value="GH"/>
</dbReference>
<dbReference type="PANTHER" id="PTHR47786">
    <property type="entry name" value="ALPHA-1,4-GLUCAN:MALTOSE-1-PHOSPHATE MALTOSYLTRANSFERASE"/>
    <property type="match status" value="1"/>
</dbReference>
<dbReference type="SUPFAM" id="SSF51445">
    <property type="entry name" value="(Trans)glycosidases"/>
    <property type="match status" value="1"/>
</dbReference>
<organism evidence="2 3">
    <name type="scientific">Sediminibacterium ginsengisoli</name>
    <dbReference type="NCBI Taxonomy" id="413434"/>
    <lineage>
        <taxon>Bacteria</taxon>
        <taxon>Pseudomonadati</taxon>
        <taxon>Bacteroidota</taxon>
        <taxon>Chitinophagia</taxon>
        <taxon>Chitinophagales</taxon>
        <taxon>Chitinophagaceae</taxon>
        <taxon>Sediminibacterium</taxon>
    </lineage>
</organism>
<dbReference type="EMBL" id="FUWH01000009">
    <property type="protein sequence ID" value="SKA06390.1"/>
    <property type="molecule type" value="Genomic_DNA"/>
</dbReference>
<dbReference type="CDD" id="cd11313">
    <property type="entry name" value="AmyAc_arch_bac_AmyA"/>
    <property type="match status" value="1"/>
</dbReference>
<dbReference type="Proteomes" id="UP000190888">
    <property type="component" value="Unassembled WGS sequence"/>
</dbReference>
<dbReference type="InterPro" id="IPR006047">
    <property type="entry name" value="GH13_cat_dom"/>
</dbReference>
<keyword evidence="3" id="KW-1185">Reference proteome</keyword>
<evidence type="ECO:0000313" key="2">
    <source>
        <dbReference type="EMBL" id="SKA06390.1"/>
    </source>
</evidence>
<name>A0A1T4QRN3_9BACT</name>
<evidence type="ECO:0000313" key="3">
    <source>
        <dbReference type="Proteomes" id="UP000190888"/>
    </source>
</evidence>
<gene>
    <name evidence="2" type="ORF">SAMN04488132_10957</name>
</gene>
<dbReference type="InterPro" id="IPR013780">
    <property type="entry name" value="Glyco_hydro_b"/>
</dbReference>
<dbReference type="InterPro" id="IPR032091">
    <property type="entry name" value="Malt_amylase-like_C"/>
</dbReference>
<dbReference type="STRING" id="413434.SAMN04488132_10957"/>
<dbReference type="GO" id="GO:0016798">
    <property type="term" value="F:hydrolase activity, acting on glycosyl bonds"/>
    <property type="evidence" value="ECO:0007669"/>
    <property type="project" value="UniProtKB-KW"/>
</dbReference>
<dbReference type="RefSeq" id="WP_078832160.1">
    <property type="nucleotide sequence ID" value="NZ_FUWH01000009.1"/>
</dbReference>
<dbReference type="Gene3D" id="3.20.20.80">
    <property type="entry name" value="Glycosidases"/>
    <property type="match status" value="1"/>
</dbReference>
<dbReference type="Pfam" id="PF16657">
    <property type="entry name" value="Malt_amylase_C"/>
    <property type="match status" value="1"/>
</dbReference>
<keyword evidence="2" id="KW-0326">Glycosidase</keyword>
<dbReference type="SMART" id="SM00642">
    <property type="entry name" value="Aamy"/>
    <property type="match status" value="1"/>
</dbReference>
<sequence length="422" mass="48989">MTEPFPVADWVQAANLYEVNLRQYTPEGTFNAFASHLPRLKDMGVEILWLMPVTPVSIKGRQGSLGSYYACSSYTDVNPEFGTLDELKELVAAAHRHRMRVIIDWVANHTGQDHHWTIEHPEWYLKDDAGNFTEKNGWKDVIDLDFTAPGLRDAMVGAMKFWIETCNIDGFRCDMAHLVPLDFWREARIECDSLKSLCWLAECEQVDYHEVFDITYAWWWMHVTEQYRAGEAKLDLIRDVLHAYSEYPAAALKLFFTSNHDENSWNGTEYEKYGDTAKAWAVFALTWERSLPLLYSGQELPNYKRLLFFDKDPVNWSAPVTLHDFYKTLYTLRRTNKAIGAGETILLPAADNNELMIYLRRYEHEVVLVLLNVSAKDRISCELSHEYLTGNFRNLFSGLRFSFNGNPSFELQAGEYFVYVKE</sequence>
<proteinExistence type="predicted"/>
<dbReference type="Gene3D" id="2.60.40.1180">
    <property type="entry name" value="Golgi alpha-mannosidase II"/>
    <property type="match status" value="1"/>
</dbReference>
<feature type="domain" description="Glycosyl hydrolase family 13 catalytic" evidence="1">
    <location>
        <begin position="23"/>
        <end position="333"/>
    </location>
</feature>
<keyword evidence="2" id="KW-0378">Hydrolase</keyword>
<reference evidence="2 3" key="1">
    <citation type="submission" date="2017-02" db="EMBL/GenBank/DDBJ databases">
        <authorList>
            <person name="Peterson S.W."/>
        </authorList>
    </citation>
    <scope>NUCLEOTIDE SEQUENCE [LARGE SCALE GENOMIC DNA]</scope>
    <source>
        <strain evidence="2 3">DSM 22335</strain>
    </source>
</reference>
<protein>
    <submittedName>
        <fullName evidence="2">Glycosidase</fullName>
    </submittedName>
</protein>
<dbReference type="PANTHER" id="PTHR47786:SF2">
    <property type="entry name" value="GLYCOSYL HYDROLASE FAMILY 13 CATALYTIC DOMAIN-CONTAINING PROTEIN"/>
    <property type="match status" value="1"/>
</dbReference>
<dbReference type="OrthoDB" id="9805159at2"/>